<dbReference type="SUPFAM" id="SSF48452">
    <property type="entry name" value="TPR-like"/>
    <property type="match status" value="1"/>
</dbReference>
<keyword evidence="3" id="KW-1133">Transmembrane helix</keyword>
<keyword evidence="3" id="KW-0472">Membrane</keyword>
<dbReference type="OrthoDB" id="503753at2"/>
<dbReference type="PANTHER" id="PTHR44825:SF1">
    <property type="entry name" value="DNAJ HOMOLOG SUBFAMILY C MEMBER 4"/>
    <property type="match status" value="1"/>
</dbReference>
<protein>
    <recommendedName>
        <fullName evidence="4">J domain-containing protein</fullName>
    </recommendedName>
</protein>
<gene>
    <name evidence="5" type="ORF">C6I21_08240</name>
</gene>
<organism evidence="5 6">
    <name type="scientific">Alkalicoccus urumqiensis</name>
    <name type="common">Bacillus urumqiensis</name>
    <dbReference type="NCBI Taxonomy" id="1548213"/>
    <lineage>
        <taxon>Bacteria</taxon>
        <taxon>Bacillati</taxon>
        <taxon>Bacillota</taxon>
        <taxon>Bacilli</taxon>
        <taxon>Bacillales</taxon>
        <taxon>Bacillaceae</taxon>
        <taxon>Alkalicoccus</taxon>
    </lineage>
</organism>
<dbReference type="PROSITE" id="PS50076">
    <property type="entry name" value="DNAJ_2"/>
    <property type="match status" value="1"/>
</dbReference>
<name>A0A2P6MHU7_ALKUR</name>
<dbReference type="InterPro" id="IPR011990">
    <property type="entry name" value="TPR-like_helical_dom_sf"/>
</dbReference>
<keyword evidence="3" id="KW-0812">Transmembrane</keyword>
<feature type="transmembrane region" description="Helical" evidence="3">
    <location>
        <begin position="354"/>
        <end position="383"/>
    </location>
</feature>
<dbReference type="Proteomes" id="UP000243650">
    <property type="component" value="Unassembled WGS sequence"/>
</dbReference>
<dbReference type="Gene3D" id="1.10.287.110">
    <property type="entry name" value="DnaJ domain"/>
    <property type="match status" value="1"/>
</dbReference>
<feature type="transmembrane region" description="Helical" evidence="3">
    <location>
        <begin position="389"/>
        <end position="406"/>
    </location>
</feature>
<keyword evidence="2" id="KW-0346">Stress response</keyword>
<keyword evidence="1" id="KW-0235">DNA replication</keyword>
<feature type="domain" description="J" evidence="4">
    <location>
        <begin position="25"/>
        <end position="84"/>
    </location>
</feature>
<dbReference type="EMBL" id="PVNS01000006">
    <property type="protein sequence ID" value="PRO65875.1"/>
    <property type="molecule type" value="Genomic_DNA"/>
</dbReference>
<keyword evidence="6" id="KW-1185">Reference proteome</keyword>
<accession>A0A2P6MHU7</accession>
<evidence type="ECO:0000256" key="1">
    <source>
        <dbReference type="ARBA" id="ARBA00022705"/>
    </source>
</evidence>
<dbReference type="PROSITE" id="PS00636">
    <property type="entry name" value="DNAJ_1"/>
    <property type="match status" value="1"/>
</dbReference>
<dbReference type="InterPro" id="IPR052763">
    <property type="entry name" value="DnaJ_C4"/>
</dbReference>
<dbReference type="Pfam" id="PF00226">
    <property type="entry name" value="DnaJ"/>
    <property type="match status" value="1"/>
</dbReference>
<dbReference type="InterPro" id="IPR001623">
    <property type="entry name" value="DnaJ_domain"/>
</dbReference>
<evidence type="ECO:0000259" key="4">
    <source>
        <dbReference type="PROSITE" id="PS50076"/>
    </source>
</evidence>
<dbReference type="SMART" id="SM00271">
    <property type="entry name" value="DnaJ"/>
    <property type="match status" value="1"/>
</dbReference>
<evidence type="ECO:0000313" key="5">
    <source>
        <dbReference type="EMBL" id="PRO65875.1"/>
    </source>
</evidence>
<evidence type="ECO:0000256" key="2">
    <source>
        <dbReference type="ARBA" id="ARBA00023016"/>
    </source>
</evidence>
<dbReference type="SUPFAM" id="SSF46565">
    <property type="entry name" value="Chaperone J-domain"/>
    <property type="match status" value="1"/>
</dbReference>
<dbReference type="InterPro" id="IPR018253">
    <property type="entry name" value="DnaJ_domain_CS"/>
</dbReference>
<comment type="caution">
    <text evidence="5">The sequence shown here is derived from an EMBL/GenBank/DDBJ whole genome shotgun (WGS) entry which is preliminary data.</text>
</comment>
<reference evidence="5 6" key="1">
    <citation type="submission" date="2018-03" db="EMBL/GenBank/DDBJ databases">
        <title>Bacillus urumqiensis sp. nov., a moderately haloalkaliphilic bacterium isolated from a salt lake.</title>
        <authorList>
            <person name="Zhao B."/>
            <person name="Liao Z."/>
        </authorList>
    </citation>
    <scope>NUCLEOTIDE SEQUENCE [LARGE SCALE GENOMIC DNA]</scope>
    <source>
        <strain evidence="5 6">BZ-SZ-XJ18</strain>
    </source>
</reference>
<dbReference type="PANTHER" id="PTHR44825">
    <property type="match status" value="1"/>
</dbReference>
<evidence type="ECO:0000313" key="6">
    <source>
        <dbReference type="Proteomes" id="UP000243650"/>
    </source>
</evidence>
<dbReference type="AlphaFoldDB" id="A0A2P6MHU7"/>
<evidence type="ECO:0000256" key="3">
    <source>
        <dbReference type="SAM" id="Phobius"/>
    </source>
</evidence>
<dbReference type="CDD" id="cd06257">
    <property type="entry name" value="DnaJ"/>
    <property type="match status" value="1"/>
</dbReference>
<dbReference type="Gene3D" id="1.25.40.10">
    <property type="entry name" value="Tetratricopeptide repeat domain"/>
    <property type="match status" value="1"/>
</dbReference>
<sequence length="407" mass="47004">MDWKAGGRHFTGEGAGRVTTVTEPTYYDVLNVSPQADAGEIKAAYYRLVKTHSNEQDPFVFQQLTEAFQTLRDEARREVYDRSLNTDLYYHKALELVEAYGRSGQPKKQLELYEVLLANYPNDETVLSSFSQFLLFYEHPDKAHPLIQRGLSVSRGDMRFHFRELLVQALTGMREFDEALTEINRLLLDQPSSTNFQMKAKIQFLLGEREAAVRTLEKGLERADTVYTRLPLLAVMLLCFAFDERFDDYREVKQKIQNEANRENDREFILQYMVEVIQDLPDETYILENMIAFAEGLNVEESSEFKGKFAEERRRLRKYLAYYRESVPVEQDPPIYFTSSTAEPPKKEIMKGSLAAAFFLGIVFLFLFTPVVGLIAGFVGYIYPRAARITLQVVGVVLILLLFYVLI</sequence>
<dbReference type="GO" id="GO:0006260">
    <property type="term" value="P:DNA replication"/>
    <property type="evidence" value="ECO:0007669"/>
    <property type="project" value="UniProtKB-KW"/>
</dbReference>
<proteinExistence type="predicted"/>
<dbReference type="InterPro" id="IPR036869">
    <property type="entry name" value="J_dom_sf"/>
</dbReference>